<proteinExistence type="predicted"/>
<keyword evidence="2" id="KW-1185">Reference proteome</keyword>
<evidence type="ECO:0000313" key="1">
    <source>
        <dbReference type="EMBL" id="GFE66968.1"/>
    </source>
</evidence>
<comment type="caution">
    <text evidence="1">The sequence shown here is derived from an EMBL/GenBank/DDBJ whole genome shotgun (WGS) entry which is preliminary data.</text>
</comment>
<dbReference type="Proteomes" id="UP000436822">
    <property type="component" value="Unassembled WGS sequence"/>
</dbReference>
<sequence>MVGLGFLVMSATGSAIAWQTWGDRGAQTSEPVEAVETVRFDIAPLERDLNALVQDNLALRAELEALSGRDGVLPRIIAQLQEGRRLDATYGAAIQQLLAGGLQLRDEPAGVGAYAATQQNLPVQVTPISVGTDQPQRVVVTPVTTSEGQGQ</sequence>
<protein>
    <submittedName>
        <fullName evidence="1">Uncharacterized protein</fullName>
    </submittedName>
</protein>
<reference evidence="1 2" key="1">
    <citation type="submission" date="2019-12" db="EMBL/GenBank/DDBJ databases">
        <title>Litoreibacter badius sp. nov., a novel bacteriochlorophyll a-containing bacterium in the genus Litoreibacter.</title>
        <authorList>
            <person name="Kanamuro M."/>
            <person name="Takabe Y."/>
            <person name="Mori K."/>
            <person name="Takaichi S."/>
            <person name="Hanada S."/>
        </authorList>
    </citation>
    <scope>NUCLEOTIDE SEQUENCE [LARGE SCALE GENOMIC DNA]</scope>
    <source>
        <strain evidence="1 2">K6</strain>
    </source>
</reference>
<evidence type="ECO:0000313" key="2">
    <source>
        <dbReference type="Proteomes" id="UP000436822"/>
    </source>
</evidence>
<dbReference type="EMBL" id="BLJE01000007">
    <property type="protein sequence ID" value="GFE66968.1"/>
    <property type="molecule type" value="Genomic_DNA"/>
</dbReference>
<accession>A0A6N6JNH0</accession>
<organism evidence="1 2">
    <name type="scientific">Litoreibacter roseus</name>
    <dbReference type="NCBI Taxonomy" id="2601869"/>
    <lineage>
        <taxon>Bacteria</taxon>
        <taxon>Pseudomonadati</taxon>
        <taxon>Pseudomonadota</taxon>
        <taxon>Alphaproteobacteria</taxon>
        <taxon>Rhodobacterales</taxon>
        <taxon>Roseobacteraceae</taxon>
        <taxon>Litoreibacter</taxon>
    </lineage>
</organism>
<gene>
    <name evidence="1" type="ORF">KIN_40420</name>
</gene>
<dbReference type="AlphaFoldDB" id="A0A6N6JNH0"/>
<name>A0A6N6JNH0_9RHOB</name>